<dbReference type="Gene3D" id="2.20.100.10">
    <property type="entry name" value="Thrombospondin type-1 (TSP1) repeat"/>
    <property type="match status" value="3"/>
</dbReference>
<protein>
    <submittedName>
        <fullName evidence="7">ADAMTS-like protein 1</fullName>
    </submittedName>
</protein>
<evidence type="ECO:0000256" key="4">
    <source>
        <dbReference type="SAM" id="SignalP"/>
    </source>
</evidence>
<sequence length="683" mass="73453">MLPGNLLTLPLAVLVAFSNESRWSEADWEESPPRTPSPLQPPGRWSTATWGECSNPCGAGEERRLVSCVLEDVTGTLLVAADGFCAPPKPATARQCYQYRTECANAWVTGDWGQCSAKCGGGQRSRLVECHNGRPEAALASVPAPLADVQCVPQLRPADRRECNLQPCPDGRRVWLRTSDGRKPRRIRLYSKFTLRCPFQVFWTPADDRTKRKYAWYKDGQRLPVHEDKYTQTDNRGELRVKGADVDDSGVYACASLTADPQGRIHNMTVVVERVAGDPVPTAPPPPLEEADDSPEELDGEPAAGPSSEAPPESSTSPSSSPPEETTTSAPSSTVAEVASTAEVPTESPSPAPDAGQLPQRRKRDLDDADSSSPIIAVVAARYDAAPFSNCSEQCGATGLRQRAVRCVDNETGTQLALADCEDLGPPPPPQEPCNRVDCPAAWQWPSWAGIKCSRPCGGGAKWRQAHCSQRLATGDDVILAASHCAHLGPGEDRRDCHRAACRSRVREGELLRLECRAANATWKYQGAGGVRSVDVANEDKYLADNDTGTLYVYTAAAEDAGLYLCQEDEGDGVLVTHRYEVVVLPASTPPPRSQGDDDDLFVRVWAPDTTTTSSDSDGTTAASEPEGPEASSRPGGDPGGDSLVVDDPGYTTEPTPPKMPIPWEVLFLPAAPTRGNMLTIFT</sequence>
<dbReference type="PANTHER" id="PTHR13723:SF281">
    <property type="entry name" value="PAPILIN"/>
    <property type="match status" value="1"/>
</dbReference>
<dbReference type="InterPro" id="IPR007110">
    <property type="entry name" value="Ig-like_dom"/>
</dbReference>
<feature type="region of interest" description="Disordered" evidence="3">
    <location>
        <begin position="277"/>
        <end position="371"/>
    </location>
</feature>
<dbReference type="GO" id="GO:0004222">
    <property type="term" value="F:metalloendopeptidase activity"/>
    <property type="evidence" value="ECO:0007669"/>
    <property type="project" value="TreeGrafter"/>
</dbReference>
<keyword evidence="4" id="KW-0732">Signal</keyword>
<name>A0A6P9AAT2_THRPL</name>
<dbReference type="PROSITE" id="PS50092">
    <property type="entry name" value="TSP1"/>
    <property type="match status" value="3"/>
</dbReference>
<feature type="compositionally biased region" description="Acidic residues" evidence="3">
    <location>
        <begin position="289"/>
        <end position="300"/>
    </location>
</feature>
<dbReference type="SMART" id="SM00408">
    <property type="entry name" value="IGc2"/>
    <property type="match status" value="2"/>
</dbReference>
<feature type="chain" id="PRO_5027759269" evidence="4">
    <location>
        <begin position="27"/>
        <end position="683"/>
    </location>
</feature>
<evidence type="ECO:0000256" key="1">
    <source>
        <dbReference type="ARBA" id="ARBA00004613"/>
    </source>
</evidence>
<dbReference type="InParanoid" id="A0A6P9AAT2"/>
<dbReference type="GO" id="GO:0030198">
    <property type="term" value="P:extracellular matrix organization"/>
    <property type="evidence" value="ECO:0007669"/>
    <property type="project" value="TreeGrafter"/>
</dbReference>
<dbReference type="SUPFAM" id="SSF82895">
    <property type="entry name" value="TSP-1 type 1 repeat"/>
    <property type="match status" value="3"/>
</dbReference>
<organism evidence="7">
    <name type="scientific">Thrips palmi</name>
    <name type="common">Melon thrips</name>
    <dbReference type="NCBI Taxonomy" id="161013"/>
    <lineage>
        <taxon>Eukaryota</taxon>
        <taxon>Metazoa</taxon>
        <taxon>Ecdysozoa</taxon>
        <taxon>Arthropoda</taxon>
        <taxon>Hexapoda</taxon>
        <taxon>Insecta</taxon>
        <taxon>Pterygota</taxon>
        <taxon>Neoptera</taxon>
        <taxon>Paraneoptera</taxon>
        <taxon>Thysanoptera</taxon>
        <taxon>Terebrantia</taxon>
        <taxon>Thripoidea</taxon>
        <taxon>Thripidae</taxon>
        <taxon>Thrips</taxon>
    </lineage>
</organism>
<dbReference type="InterPro" id="IPR036383">
    <property type="entry name" value="TSP1_rpt_sf"/>
</dbReference>
<evidence type="ECO:0000313" key="6">
    <source>
        <dbReference type="Proteomes" id="UP000515158"/>
    </source>
</evidence>
<dbReference type="InterPro" id="IPR003599">
    <property type="entry name" value="Ig_sub"/>
</dbReference>
<reference evidence="7" key="1">
    <citation type="submission" date="2025-08" db="UniProtKB">
        <authorList>
            <consortium name="RefSeq"/>
        </authorList>
    </citation>
    <scope>IDENTIFICATION</scope>
    <source>
        <tissue evidence="7">Total insect</tissue>
    </source>
</reference>
<dbReference type="AlphaFoldDB" id="A0A6P9AAT2"/>
<dbReference type="InterPro" id="IPR036179">
    <property type="entry name" value="Ig-like_dom_sf"/>
</dbReference>
<evidence type="ECO:0000313" key="7">
    <source>
        <dbReference type="RefSeq" id="XP_034255217.1"/>
    </source>
</evidence>
<dbReference type="PANTHER" id="PTHR13723">
    <property type="entry name" value="ADAMTS A DISINTEGRIN AND METALLOPROTEASE WITH THROMBOSPONDIN MOTIFS PROTEASE"/>
    <property type="match status" value="1"/>
</dbReference>
<dbReference type="GO" id="GO:0031012">
    <property type="term" value="C:extracellular matrix"/>
    <property type="evidence" value="ECO:0007669"/>
    <property type="project" value="TreeGrafter"/>
</dbReference>
<dbReference type="RefSeq" id="XP_034255217.1">
    <property type="nucleotide sequence ID" value="XM_034399326.1"/>
</dbReference>
<feature type="domain" description="Ig-like" evidence="5">
    <location>
        <begin position="490"/>
        <end position="567"/>
    </location>
</feature>
<dbReference type="GO" id="GO:0005576">
    <property type="term" value="C:extracellular region"/>
    <property type="evidence" value="ECO:0007669"/>
    <property type="project" value="UniProtKB-SubCell"/>
</dbReference>
<dbReference type="Gene3D" id="2.60.40.10">
    <property type="entry name" value="Immunoglobulins"/>
    <property type="match status" value="2"/>
</dbReference>
<feature type="domain" description="Ig-like" evidence="5">
    <location>
        <begin position="153"/>
        <end position="271"/>
    </location>
</feature>
<feature type="region of interest" description="Disordered" evidence="3">
    <location>
        <begin position="609"/>
        <end position="662"/>
    </location>
</feature>
<dbReference type="InterPro" id="IPR013783">
    <property type="entry name" value="Ig-like_fold"/>
</dbReference>
<evidence type="ECO:0000259" key="5">
    <source>
        <dbReference type="PROSITE" id="PS50835"/>
    </source>
</evidence>
<accession>A0A6P9AAT2</accession>
<dbReference type="OrthoDB" id="5781878at2759"/>
<evidence type="ECO:0000256" key="2">
    <source>
        <dbReference type="ARBA" id="ARBA00022525"/>
    </source>
</evidence>
<feature type="compositionally biased region" description="Low complexity" evidence="3">
    <location>
        <begin position="609"/>
        <end position="621"/>
    </location>
</feature>
<dbReference type="GO" id="GO:0006508">
    <property type="term" value="P:proteolysis"/>
    <property type="evidence" value="ECO:0007669"/>
    <property type="project" value="TreeGrafter"/>
</dbReference>
<dbReference type="Proteomes" id="UP000515158">
    <property type="component" value="Unplaced"/>
</dbReference>
<feature type="compositionally biased region" description="Low complexity" evidence="3">
    <location>
        <begin position="301"/>
        <end position="347"/>
    </location>
</feature>
<dbReference type="SMART" id="SM00209">
    <property type="entry name" value="TSP1"/>
    <property type="match status" value="4"/>
</dbReference>
<dbReference type="Pfam" id="PF19030">
    <property type="entry name" value="TSP1_ADAMTS"/>
    <property type="match status" value="3"/>
</dbReference>
<dbReference type="SUPFAM" id="SSF48726">
    <property type="entry name" value="Immunoglobulin"/>
    <property type="match status" value="2"/>
</dbReference>
<dbReference type="InterPro" id="IPR050439">
    <property type="entry name" value="ADAMTS_ADAMTS-like"/>
</dbReference>
<comment type="subcellular location">
    <subcellularLocation>
        <location evidence="1">Secreted</location>
    </subcellularLocation>
</comment>
<dbReference type="KEGG" id="tpal:117653556"/>
<dbReference type="SMART" id="SM00409">
    <property type="entry name" value="IG"/>
    <property type="match status" value="2"/>
</dbReference>
<evidence type="ECO:0000256" key="3">
    <source>
        <dbReference type="SAM" id="MobiDB-lite"/>
    </source>
</evidence>
<proteinExistence type="predicted"/>
<dbReference type="PROSITE" id="PS50835">
    <property type="entry name" value="IG_LIKE"/>
    <property type="match status" value="2"/>
</dbReference>
<feature type="region of interest" description="Disordered" evidence="3">
    <location>
        <begin position="25"/>
        <end position="45"/>
    </location>
</feature>
<dbReference type="GeneID" id="117653556"/>
<keyword evidence="6" id="KW-1185">Reference proteome</keyword>
<keyword evidence="2" id="KW-0964">Secreted</keyword>
<dbReference type="InterPro" id="IPR000884">
    <property type="entry name" value="TSP1_rpt"/>
</dbReference>
<dbReference type="InterPro" id="IPR003598">
    <property type="entry name" value="Ig_sub2"/>
</dbReference>
<gene>
    <name evidence="7" type="primary">LOC117653556</name>
</gene>
<feature type="signal peptide" evidence="4">
    <location>
        <begin position="1"/>
        <end position="26"/>
    </location>
</feature>